<dbReference type="AlphaFoldDB" id="A0A284VSN9"/>
<gene>
    <name evidence="1" type="ORF">MNV_60084</name>
</gene>
<evidence type="ECO:0000313" key="2">
    <source>
        <dbReference type="Proteomes" id="UP000218615"/>
    </source>
</evidence>
<evidence type="ECO:0000313" key="1">
    <source>
        <dbReference type="EMBL" id="SNQ62203.1"/>
    </source>
</evidence>
<accession>A0A284VSN9</accession>
<protein>
    <submittedName>
        <fullName evidence="1">Uncharacterized protein</fullName>
    </submittedName>
</protein>
<proteinExistence type="predicted"/>
<organism evidence="1 2">
    <name type="scientific">Candidatus Methanoperedens nitratireducens</name>
    <dbReference type="NCBI Taxonomy" id="1392998"/>
    <lineage>
        <taxon>Archaea</taxon>
        <taxon>Methanobacteriati</taxon>
        <taxon>Methanobacteriota</taxon>
        <taxon>Stenosarchaea group</taxon>
        <taxon>Methanomicrobia</taxon>
        <taxon>Methanosarcinales</taxon>
        <taxon>ANME-2 cluster</taxon>
        <taxon>Candidatus Methanoperedentaceae</taxon>
        <taxon>Candidatus Methanoperedens</taxon>
    </lineage>
</organism>
<keyword evidence="2" id="KW-1185">Reference proteome</keyword>
<dbReference type="Proteomes" id="UP000218615">
    <property type="component" value="Unassembled WGS sequence"/>
</dbReference>
<name>A0A284VSN9_9EURY</name>
<dbReference type="EMBL" id="FZMP01000207">
    <property type="protein sequence ID" value="SNQ62203.1"/>
    <property type="molecule type" value="Genomic_DNA"/>
</dbReference>
<sequence length="38" mass="4495">MNVNRKKDDTLKINIRLWYDFTYGGDGIYRRACSQGII</sequence>
<reference evidence="2" key="1">
    <citation type="submission" date="2017-06" db="EMBL/GenBank/DDBJ databases">
        <authorList>
            <person name="Cremers G."/>
        </authorList>
    </citation>
    <scope>NUCLEOTIDE SEQUENCE [LARGE SCALE GENOMIC DNA]</scope>
</reference>